<sequence>MLYNFKNYEPKIHESVFVAKSADVIGNVSIEKNCSIWFGVVIRGDMNKITIGEGTNIQDNSILHISEEESPLEIGDFVTVGHGAILHGCKIGNNSLIGMGSTILDDAEIGEFTIIGAGSLITKNKNIPGGVLCMGRPAKVIRNLTDEEKENIKLNAQEYVTISREYK</sequence>
<dbReference type="KEGG" id="cpas:Clopa_3230"/>
<dbReference type="HOGENOM" id="CLU_064827_7_1_9"/>
<evidence type="ECO:0000313" key="2">
    <source>
        <dbReference type="Proteomes" id="UP000013523"/>
    </source>
</evidence>
<dbReference type="Pfam" id="PF00132">
    <property type="entry name" value="Hexapep"/>
    <property type="match status" value="2"/>
</dbReference>
<proteinExistence type="predicted"/>
<reference evidence="1 2" key="1">
    <citation type="submission" date="2012-01" db="EMBL/GenBank/DDBJ databases">
        <title>Complete sequence of chromosome of Clostridium pasteurianum BC1.</title>
        <authorList>
            <consortium name="US DOE Joint Genome Institute"/>
            <person name="Lucas S."/>
            <person name="Han J."/>
            <person name="Lapidus A."/>
            <person name="Cheng J.-F."/>
            <person name="Goodwin L."/>
            <person name="Pitluck S."/>
            <person name="Peters L."/>
            <person name="Mikhailova N."/>
            <person name="Teshima H."/>
            <person name="Detter J.C."/>
            <person name="Han C."/>
            <person name="Tapia R."/>
            <person name="Land M."/>
            <person name="Hauser L."/>
            <person name="Kyrpides N."/>
            <person name="Ivanova N."/>
            <person name="Pagani I."/>
            <person name="Dunn J."/>
            <person name="Taghavi S."/>
            <person name="Francis A."/>
            <person name="van der Lelie D."/>
            <person name="Woyke T."/>
        </authorList>
    </citation>
    <scope>NUCLEOTIDE SEQUENCE [LARGE SCALE GENOMIC DNA]</scope>
    <source>
        <strain evidence="1 2">BC1</strain>
    </source>
</reference>
<dbReference type="RefSeq" id="WP_015616324.1">
    <property type="nucleotide sequence ID" value="NC_021182.1"/>
</dbReference>
<dbReference type="PATRIC" id="fig|86416.3.peg.3220"/>
<dbReference type="OrthoDB" id="9803036at2"/>
<name>R4K678_CLOPA</name>
<dbReference type="PANTHER" id="PTHR13061">
    <property type="entry name" value="DYNACTIN SUBUNIT P25"/>
    <property type="match status" value="1"/>
</dbReference>
<dbReference type="STRING" id="86416.Clopa_3230"/>
<dbReference type="GO" id="GO:0016740">
    <property type="term" value="F:transferase activity"/>
    <property type="evidence" value="ECO:0007669"/>
    <property type="project" value="UniProtKB-KW"/>
</dbReference>
<dbReference type="eggNOG" id="COG0663">
    <property type="taxonomic scope" value="Bacteria"/>
</dbReference>
<dbReference type="CDD" id="cd04645">
    <property type="entry name" value="LbH_gamma_CA_like"/>
    <property type="match status" value="1"/>
</dbReference>
<dbReference type="PANTHER" id="PTHR13061:SF29">
    <property type="entry name" value="GAMMA CARBONIC ANHYDRASE-LIKE 1, MITOCHONDRIAL-RELATED"/>
    <property type="match status" value="1"/>
</dbReference>
<organism evidence="1 2">
    <name type="scientific">Clostridium pasteurianum BC1</name>
    <dbReference type="NCBI Taxonomy" id="86416"/>
    <lineage>
        <taxon>Bacteria</taxon>
        <taxon>Bacillati</taxon>
        <taxon>Bacillota</taxon>
        <taxon>Clostridia</taxon>
        <taxon>Eubacteriales</taxon>
        <taxon>Clostridiaceae</taxon>
        <taxon>Clostridium</taxon>
    </lineage>
</organism>
<keyword evidence="2" id="KW-1185">Reference proteome</keyword>
<dbReference type="EMBL" id="CP003261">
    <property type="protein sequence ID" value="AGK98038.1"/>
    <property type="molecule type" value="Genomic_DNA"/>
</dbReference>
<dbReference type="Gene3D" id="2.160.10.10">
    <property type="entry name" value="Hexapeptide repeat proteins"/>
    <property type="match status" value="1"/>
</dbReference>
<protein>
    <submittedName>
        <fullName evidence="1">Isoleucine patch superfamily enzyme, carbonic anhydrase/acetyltransferase</fullName>
    </submittedName>
</protein>
<dbReference type="InterPro" id="IPR001451">
    <property type="entry name" value="Hexapep"/>
</dbReference>
<dbReference type="AlphaFoldDB" id="R4K678"/>
<dbReference type="InterPro" id="IPR050484">
    <property type="entry name" value="Transf_Hexapept/Carb_Anhydrase"/>
</dbReference>
<dbReference type="Proteomes" id="UP000013523">
    <property type="component" value="Chromosome"/>
</dbReference>
<keyword evidence="1" id="KW-0808">Transferase</keyword>
<dbReference type="InterPro" id="IPR011004">
    <property type="entry name" value="Trimer_LpxA-like_sf"/>
</dbReference>
<dbReference type="InterPro" id="IPR047324">
    <property type="entry name" value="LbH_gamma_CA-like"/>
</dbReference>
<dbReference type="SUPFAM" id="SSF51161">
    <property type="entry name" value="Trimeric LpxA-like enzymes"/>
    <property type="match status" value="1"/>
</dbReference>
<gene>
    <name evidence="1" type="ORF">Clopa_3230</name>
</gene>
<evidence type="ECO:0000313" key="1">
    <source>
        <dbReference type="EMBL" id="AGK98038.1"/>
    </source>
</evidence>
<accession>R4K678</accession>